<keyword evidence="26" id="KW-1185">Reference proteome</keyword>
<feature type="compositionally biased region" description="Low complexity" evidence="21">
    <location>
        <begin position="29"/>
        <end position="44"/>
    </location>
</feature>
<feature type="region of interest" description="Disordered" evidence="21">
    <location>
        <begin position="29"/>
        <end position="48"/>
    </location>
</feature>
<comment type="function">
    <text evidence="16">Plays a role in short-term synaptic plasticity in a subset of GABAergic neurons in the brain.</text>
</comment>
<evidence type="ECO:0000256" key="18">
    <source>
        <dbReference type="ARBA" id="ARBA00074379"/>
    </source>
</evidence>
<evidence type="ECO:0000256" key="23">
    <source>
        <dbReference type="SAM" id="SignalP"/>
    </source>
</evidence>
<organism evidence="26 27">
    <name type="scientific">Ceratosolen solmsi marchali</name>
    <dbReference type="NCBI Taxonomy" id="326594"/>
    <lineage>
        <taxon>Eukaryota</taxon>
        <taxon>Metazoa</taxon>
        <taxon>Ecdysozoa</taxon>
        <taxon>Arthropoda</taxon>
        <taxon>Hexapoda</taxon>
        <taxon>Insecta</taxon>
        <taxon>Pterygota</taxon>
        <taxon>Neoptera</taxon>
        <taxon>Endopterygota</taxon>
        <taxon>Hymenoptera</taxon>
        <taxon>Apocrita</taxon>
        <taxon>Proctotrupomorpha</taxon>
        <taxon>Chalcidoidea</taxon>
        <taxon>Agaonidae</taxon>
        <taxon>Agaoninae</taxon>
        <taxon>Ceratosolen</taxon>
    </lineage>
</organism>
<dbReference type="GeneID" id="105368676"/>
<evidence type="ECO:0000313" key="26">
    <source>
        <dbReference type="Proteomes" id="UP000695007"/>
    </source>
</evidence>
<evidence type="ECO:0000256" key="1">
    <source>
        <dbReference type="ARBA" id="ARBA00004151"/>
    </source>
</evidence>
<dbReference type="InterPro" id="IPR048528">
    <property type="entry name" value="Lamp2-like_luminal"/>
</dbReference>
<feature type="domain" description="Lysosome-associated membrane glycoprotein 2-like transmembrane" evidence="25">
    <location>
        <begin position="265"/>
        <end position="295"/>
    </location>
</feature>
<evidence type="ECO:0000256" key="5">
    <source>
        <dbReference type="ARBA" id="ARBA00009644"/>
    </source>
</evidence>
<evidence type="ECO:0000259" key="24">
    <source>
        <dbReference type="Pfam" id="PF01299"/>
    </source>
</evidence>
<comment type="similarity">
    <text evidence="5 20">Belongs to the LAMP family.</text>
</comment>
<evidence type="ECO:0000256" key="7">
    <source>
        <dbReference type="ARBA" id="ARBA00022729"/>
    </source>
</evidence>
<dbReference type="PROSITE" id="PS51407">
    <property type="entry name" value="LAMP_3"/>
    <property type="match status" value="1"/>
</dbReference>
<feature type="signal peptide" evidence="23">
    <location>
        <begin position="1"/>
        <end position="21"/>
    </location>
</feature>
<gene>
    <name evidence="27" type="primary">LOC105368676</name>
</gene>
<evidence type="ECO:0000256" key="17">
    <source>
        <dbReference type="ARBA" id="ARBA00060492"/>
    </source>
</evidence>
<feature type="transmembrane region" description="Helical" evidence="22">
    <location>
        <begin position="264"/>
        <end position="286"/>
    </location>
</feature>
<dbReference type="Gene3D" id="2.40.160.110">
    <property type="match status" value="1"/>
</dbReference>
<dbReference type="PANTHER" id="PTHR11506:SF35">
    <property type="entry name" value="LYSOSOME-ASSOCIATED MEMBRANE GLYCOPROTEIN 5"/>
    <property type="match status" value="1"/>
</dbReference>
<evidence type="ECO:0000259" key="25">
    <source>
        <dbReference type="Pfam" id="PF21222"/>
    </source>
</evidence>
<dbReference type="RefSeq" id="XP_011506046.1">
    <property type="nucleotide sequence ID" value="XM_011507744.1"/>
</dbReference>
<evidence type="ECO:0000256" key="2">
    <source>
        <dbReference type="ARBA" id="ARBA00004158"/>
    </source>
</evidence>
<feature type="chain" id="PRO_5042516259" description="Lysosome-associated membrane glycoprotein 5" evidence="23">
    <location>
        <begin position="22"/>
        <end position="302"/>
    </location>
</feature>
<dbReference type="AlphaFoldDB" id="A0AAJ6YX88"/>
<comment type="subcellular location">
    <subcellularLocation>
        <location evidence="4">Cell projection</location>
        <location evidence="4">Dendrite</location>
    </subcellularLocation>
    <subcellularLocation>
        <location evidence="17">Cell projection</location>
        <location evidence="17">Growth cone membrane</location>
        <topology evidence="17">Single-pass type I membrane protein</topology>
    </subcellularLocation>
    <subcellularLocation>
        <location evidence="15">Cytoplasmic vesicle</location>
        <location evidence="15">Secretory vesicle</location>
        <location evidence="15">Synaptic vesicle membrane</location>
        <topology evidence="15">Single-pass type I membrane protein</topology>
    </subcellularLocation>
    <subcellularLocation>
        <location evidence="2">Early endosome membrane</location>
        <topology evidence="2">Single-pass type I membrane protein</topology>
    </subcellularLocation>
    <subcellularLocation>
        <location evidence="1">Endoplasmic reticulum-Golgi intermediate compartment membrane</location>
        <topology evidence="1">Single-pass type I membrane protein</topology>
    </subcellularLocation>
    <subcellularLocation>
        <location evidence="20">Membrane</location>
        <topology evidence="20">Single-pass type I membrane protein</topology>
    </subcellularLocation>
    <subcellularLocation>
        <location evidence="3">Recycling endosome</location>
    </subcellularLocation>
</comment>
<protein>
    <recommendedName>
        <fullName evidence="18">Lysosome-associated membrane glycoprotein 5</fullName>
    </recommendedName>
    <alternativeName>
        <fullName evidence="19">Lysosome-associated membrane protein 5</fullName>
    </alternativeName>
</protein>
<dbReference type="PRINTS" id="PR00336">
    <property type="entry name" value="LYSASSOCTDMP"/>
</dbReference>
<dbReference type="InterPro" id="IPR048524">
    <property type="entry name" value="Lamp2-like_TM"/>
</dbReference>
<reference evidence="27" key="1">
    <citation type="submission" date="2025-08" db="UniProtKB">
        <authorList>
            <consortium name="RefSeq"/>
        </authorList>
    </citation>
    <scope>IDENTIFICATION</scope>
</reference>
<keyword evidence="6 20" id="KW-0812">Transmembrane</keyword>
<dbReference type="CTD" id="3916"/>
<keyword evidence="8" id="KW-0967">Endosome</keyword>
<dbReference type="Pfam" id="PF01299">
    <property type="entry name" value="Lamp2-like_luminal"/>
    <property type="match status" value="1"/>
</dbReference>
<evidence type="ECO:0000256" key="9">
    <source>
        <dbReference type="ARBA" id="ARBA00022989"/>
    </source>
</evidence>
<dbReference type="GO" id="GO:0031902">
    <property type="term" value="C:late endosome membrane"/>
    <property type="evidence" value="ECO:0007669"/>
    <property type="project" value="TreeGrafter"/>
</dbReference>
<feature type="domain" description="Lysosome-associated membrane glycoprotein 2-like luminal" evidence="24">
    <location>
        <begin position="91"/>
        <end position="244"/>
    </location>
</feature>
<proteinExistence type="inferred from homology"/>
<keyword evidence="12" id="KW-0325">Glycoprotein</keyword>
<evidence type="ECO:0000256" key="6">
    <source>
        <dbReference type="ARBA" id="ARBA00022692"/>
    </source>
</evidence>
<evidence type="ECO:0000256" key="20">
    <source>
        <dbReference type="PROSITE-ProRule" id="PRU00740"/>
    </source>
</evidence>
<evidence type="ECO:0000256" key="4">
    <source>
        <dbReference type="ARBA" id="ARBA00004279"/>
    </source>
</evidence>
<evidence type="ECO:0000313" key="27">
    <source>
        <dbReference type="RefSeq" id="XP_011506046.1"/>
    </source>
</evidence>
<evidence type="ECO:0000256" key="3">
    <source>
        <dbReference type="ARBA" id="ARBA00004172"/>
    </source>
</evidence>
<dbReference type="GO" id="GO:0005765">
    <property type="term" value="C:lysosomal membrane"/>
    <property type="evidence" value="ECO:0007669"/>
    <property type="project" value="TreeGrafter"/>
</dbReference>
<comment type="caution">
    <text evidence="20">Lacks conserved residue(s) required for the propagation of feature annotation.</text>
</comment>
<evidence type="ECO:0000256" key="21">
    <source>
        <dbReference type="SAM" id="MobiDB-lite"/>
    </source>
</evidence>
<evidence type="ECO:0000256" key="12">
    <source>
        <dbReference type="ARBA" id="ARBA00023180"/>
    </source>
</evidence>
<dbReference type="CDD" id="cd12087">
    <property type="entry name" value="TM_EGFR-like"/>
    <property type="match status" value="1"/>
</dbReference>
<dbReference type="Proteomes" id="UP000695007">
    <property type="component" value="Unplaced"/>
</dbReference>
<keyword evidence="7 23" id="KW-0732">Signal</keyword>
<keyword evidence="11 20" id="KW-0472">Membrane</keyword>
<evidence type="ECO:0000256" key="14">
    <source>
        <dbReference type="ARBA" id="ARBA00023329"/>
    </source>
</evidence>
<dbReference type="KEGG" id="csol:105368676"/>
<dbReference type="InterPro" id="IPR002000">
    <property type="entry name" value="Lysosome-assoc_membr_glycop"/>
</dbReference>
<keyword evidence="9 22" id="KW-1133">Transmembrane helix</keyword>
<accession>A0AAJ6YX88</accession>
<evidence type="ECO:0000256" key="22">
    <source>
        <dbReference type="SAM" id="Phobius"/>
    </source>
</evidence>
<keyword evidence="14" id="KW-0968">Cytoplasmic vesicle</keyword>
<evidence type="ECO:0000256" key="16">
    <source>
        <dbReference type="ARBA" id="ARBA00053950"/>
    </source>
</evidence>
<dbReference type="Pfam" id="PF21222">
    <property type="entry name" value="Lamp2_2nd"/>
    <property type="match status" value="1"/>
</dbReference>
<dbReference type="GO" id="GO:0005886">
    <property type="term" value="C:plasma membrane"/>
    <property type="evidence" value="ECO:0007669"/>
    <property type="project" value="UniProtKB-SubCell"/>
</dbReference>
<sequence length="302" mass="32861">MKKTIAGYLCCIIVFISGANSALLNDTISTPSSSVPSSNNNKTSGPLIALSTTSVPTTTISTTTEIVKTTTDNVNPTTKIPPVDPKPYKWIVNGTNSTIIIQMAVRLIIVYQNSTTKQNVSVQIDLPANNNTKADGNFTKSDETLTLSWKSSNQLNNSYLQLHFKRSANTYALNNLEVSINSKEIPNAALNSTLKLVHRGEHFNTSIGNSYRCVRLQTFNLTQTNGSAITGFLKVTDLQFEAFKTDKKTTFGLAEDCAFDTPDIVPIAVGCVLAGLVIIVLAAYLISRRRSEARGYLRSNLD</sequence>
<name>A0AAJ6YX88_9HYME</name>
<evidence type="ECO:0000256" key="13">
    <source>
        <dbReference type="ARBA" id="ARBA00023273"/>
    </source>
</evidence>
<evidence type="ECO:0000256" key="15">
    <source>
        <dbReference type="ARBA" id="ARBA00029428"/>
    </source>
</evidence>
<keyword evidence="10" id="KW-0770">Synapse</keyword>
<dbReference type="GO" id="GO:0072594">
    <property type="term" value="P:establishment of protein localization to organelle"/>
    <property type="evidence" value="ECO:0007669"/>
    <property type="project" value="TreeGrafter"/>
</dbReference>
<evidence type="ECO:0000256" key="19">
    <source>
        <dbReference type="ARBA" id="ARBA00076257"/>
    </source>
</evidence>
<dbReference type="PANTHER" id="PTHR11506">
    <property type="entry name" value="LYSOSOME-ASSOCIATED MEMBRANE GLYCOPROTEIN"/>
    <property type="match status" value="1"/>
</dbReference>
<keyword evidence="13" id="KW-0966">Cell projection</keyword>
<evidence type="ECO:0000256" key="11">
    <source>
        <dbReference type="ARBA" id="ARBA00023136"/>
    </source>
</evidence>
<evidence type="ECO:0000256" key="8">
    <source>
        <dbReference type="ARBA" id="ARBA00022753"/>
    </source>
</evidence>
<evidence type="ECO:0000256" key="10">
    <source>
        <dbReference type="ARBA" id="ARBA00023018"/>
    </source>
</evidence>